<comment type="caution">
    <text evidence="2">The sequence shown here is derived from an EMBL/GenBank/DDBJ whole genome shotgun (WGS) entry which is preliminary data.</text>
</comment>
<gene>
    <name evidence="2" type="ORF">ACFQ11_06685</name>
</gene>
<dbReference type="Pfam" id="PF19054">
    <property type="entry name" value="DUF5753"/>
    <property type="match status" value="1"/>
</dbReference>
<dbReference type="InterPro" id="IPR010982">
    <property type="entry name" value="Lambda_DNA-bd_dom_sf"/>
</dbReference>
<evidence type="ECO:0000313" key="2">
    <source>
        <dbReference type="EMBL" id="MFD0900073.1"/>
    </source>
</evidence>
<dbReference type="PROSITE" id="PS50943">
    <property type="entry name" value="HTH_CROC1"/>
    <property type="match status" value="1"/>
</dbReference>
<organism evidence="2 3">
    <name type="scientific">Actinomadura sediminis</name>
    <dbReference type="NCBI Taxonomy" id="1038904"/>
    <lineage>
        <taxon>Bacteria</taxon>
        <taxon>Bacillati</taxon>
        <taxon>Actinomycetota</taxon>
        <taxon>Actinomycetes</taxon>
        <taxon>Streptosporangiales</taxon>
        <taxon>Thermomonosporaceae</taxon>
        <taxon>Actinomadura</taxon>
    </lineage>
</organism>
<accession>A0ABW3EMC2</accession>
<proteinExistence type="predicted"/>
<dbReference type="RefSeq" id="WP_378296998.1">
    <property type="nucleotide sequence ID" value="NZ_JBHTJA010000008.1"/>
</dbReference>
<dbReference type="EMBL" id="JBHTJA010000008">
    <property type="protein sequence ID" value="MFD0900073.1"/>
    <property type="molecule type" value="Genomic_DNA"/>
</dbReference>
<dbReference type="SMART" id="SM00530">
    <property type="entry name" value="HTH_XRE"/>
    <property type="match status" value="1"/>
</dbReference>
<feature type="domain" description="HTH cro/C1-type" evidence="1">
    <location>
        <begin position="19"/>
        <end position="73"/>
    </location>
</feature>
<keyword evidence="3" id="KW-1185">Reference proteome</keyword>
<evidence type="ECO:0000313" key="3">
    <source>
        <dbReference type="Proteomes" id="UP001596972"/>
    </source>
</evidence>
<dbReference type="Gene3D" id="1.10.260.40">
    <property type="entry name" value="lambda repressor-like DNA-binding domains"/>
    <property type="match status" value="1"/>
</dbReference>
<dbReference type="InterPro" id="IPR043917">
    <property type="entry name" value="DUF5753"/>
</dbReference>
<name>A0ABW3EMC2_9ACTN</name>
<reference evidence="3" key="1">
    <citation type="journal article" date="2019" name="Int. J. Syst. Evol. Microbiol.">
        <title>The Global Catalogue of Microorganisms (GCM) 10K type strain sequencing project: providing services to taxonomists for standard genome sequencing and annotation.</title>
        <authorList>
            <consortium name="The Broad Institute Genomics Platform"/>
            <consortium name="The Broad Institute Genome Sequencing Center for Infectious Disease"/>
            <person name="Wu L."/>
            <person name="Ma J."/>
        </authorList>
    </citation>
    <scope>NUCLEOTIDE SEQUENCE [LARGE SCALE GENOMIC DNA]</scope>
    <source>
        <strain evidence="3">JCM 31202</strain>
    </source>
</reference>
<evidence type="ECO:0000259" key="1">
    <source>
        <dbReference type="PROSITE" id="PS50943"/>
    </source>
</evidence>
<sequence>MEEAPERYRRERDQLARALRRLRLDSGLTGTNAARQADMSQPKISRIENGTTVPTIEDIETLCRLYGADRETLSELTGLAESLHRHTESARAILRGGAWRKQQQIGRVEKESKRLRFFQPATVSGLLQTPEFTREIYSLSVSGDDLDRSMAALAERQKIFRDRSKRFTFVLTEGALRWRLCADEVMGAQVRHIAALARRPNVRIGIIPFAARVREVPLHGFETFDERLVTVGLETATITITDARDIQYYVRLFAELERTALFGEEAEAIFDQIASAYADGA</sequence>
<dbReference type="SUPFAM" id="SSF47413">
    <property type="entry name" value="lambda repressor-like DNA-binding domains"/>
    <property type="match status" value="1"/>
</dbReference>
<dbReference type="InterPro" id="IPR001387">
    <property type="entry name" value="Cro/C1-type_HTH"/>
</dbReference>
<protein>
    <submittedName>
        <fullName evidence="2">Helix-turn-helix domain-containing protein</fullName>
    </submittedName>
</protein>
<dbReference type="Proteomes" id="UP001596972">
    <property type="component" value="Unassembled WGS sequence"/>
</dbReference>
<dbReference type="CDD" id="cd00093">
    <property type="entry name" value="HTH_XRE"/>
    <property type="match status" value="1"/>
</dbReference>
<dbReference type="Pfam" id="PF13560">
    <property type="entry name" value="HTH_31"/>
    <property type="match status" value="1"/>
</dbReference>